<name>A0ABR8SDI4_9BURK</name>
<dbReference type="PANTHER" id="PTHR33741:SF5">
    <property type="entry name" value="TRANSMEMBRANE PROTEIN DDB_G0269096-RELATED"/>
    <property type="match status" value="1"/>
</dbReference>
<keyword evidence="5" id="KW-1185">Reference proteome</keyword>
<dbReference type="SUPFAM" id="SSF54631">
    <property type="entry name" value="CBS-domain pair"/>
    <property type="match status" value="1"/>
</dbReference>
<accession>A0ABR8SDI4</accession>
<proteinExistence type="predicted"/>
<dbReference type="SMART" id="SM00116">
    <property type="entry name" value="CBS"/>
    <property type="match status" value="2"/>
</dbReference>
<dbReference type="InterPro" id="IPR046342">
    <property type="entry name" value="CBS_dom_sf"/>
</dbReference>
<reference evidence="4 5" key="1">
    <citation type="submission" date="2020-08" db="EMBL/GenBank/DDBJ databases">
        <title>A Genomic Blueprint of the Chicken Gut Microbiome.</title>
        <authorList>
            <person name="Gilroy R."/>
            <person name="Ravi A."/>
            <person name="Getino M."/>
            <person name="Pursley I."/>
            <person name="Horton D.L."/>
            <person name="Alikhan N.-F."/>
            <person name="Baker D."/>
            <person name="Gharbi K."/>
            <person name="Hall N."/>
            <person name="Watson M."/>
            <person name="Adriaenssens E.M."/>
            <person name="Foster-Nyarko E."/>
            <person name="Jarju S."/>
            <person name="Secka A."/>
            <person name="Antonio M."/>
            <person name="Oren A."/>
            <person name="Chaudhuri R."/>
            <person name="La Ragione R.M."/>
            <person name="Hildebrand F."/>
            <person name="Pallen M.J."/>
        </authorList>
    </citation>
    <scope>NUCLEOTIDE SEQUENCE [LARGE SCALE GENOMIC DNA]</scope>
    <source>
        <strain evidence="4 5">Sa2CVA6</strain>
    </source>
</reference>
<feature type="transmembrane region" description="Helical" evidence="2">
    <location>
        <begin position="97"/>
        <end position="114"/>
    </location>
</feature>
<dbReference type="PROSITE" id="PS51371">
    <property type="entry name" value="CBS"/>
    <property type="match status" value="2"/>
</dbReference>
<comment type="caution">
    <text evidence="4">The sequence shown here is derived from an EMBL/GenBank/DDBJ whole genome shotgun (WGS) entry which is preliminary data.</text>
</comment>
<evidence type="ECO:0000259" key="3">
    <source>
        <dbReference type="PROSITE" id="PS51371"/>
    </source>
</evidence>
<keyword evidence="2" id="KW-0472">Membrane</keyword>
<protein>
    <submittedName>
        <fullName evidence="4">HPP family protein</fullName>
    </submittedName>
</protein>
<dbReference type="EMBL" id="JACSQK010000006">
    <property type="protein sequence ID" value="MBD7961483.1"/>
    <property type="molecule type" value="Genomic_DNA"/>
</dbReference>
<evidence type="ECO:0000313" key="5">
    <source>
        <dbReference type="Proteomes" id="UP000634919"/>
    </source>
</evidence>
<feature type="transmembrane region" description="Helical" evidence="2">
    <location>
        <begin position="73"/>
        <end position="91"/>
    </location>
</feature>
<feature type="transmembrane region" description="Helical" evidence="2">
    <location>
        <begin position="121"/>
        <end position="140"/>
    </location>
</feature>
<dbReference type="InterPro" id="IPR058581">
    <property type="entry name" value="TM_HPP"/>
</dbReference>
<dbReference type="Proteomes" id="UP000634919">
    <property type="component" value="Unassembled WGS sequence"/>
</dbReference>
<keyword evidence="2" id="KW-0812">Transmembrane</keyword>
<dbReference type="Pfam" id="PF00571">
    <property type="entry name" value="CBS"/>
    <property type="match status" value="2"/>
</dbReference>
<keyword evidence="1" id="KW-0129">CBS domain</keyword>
<gene>
    <name evidence="4" type="ORF">H9646_13450</name>
</gene>
<sequence>MLDPFKNSSANSANTLDASRAQLSRWGLWLRNFLPASVRVGYAEALRMSVGIAFGLLVTGLLSRWWGGEANSMWMASSLAASAVLLFGMPASPLSQPWPVLMGTVLSALIGAAVQASISDTAIACAVAVGLSVMLMVPLRCMHPPGAGFAAYVVLEHVNGVTLIAFPIFFNVAVLVVCAVLYNAVTGKRYPHPQHSLKRAFNPDGSDVFAPEDLDAALKHYNQVLDVSRSDLEGLLHIAGRSAFNRNFGNLRCEDIMSRPVFAVEPGVPQKEAWALMRQERVKALPVVDADGVVLGMLAVSDFVRQATLDASEGMAQRIRHLVTGRSASKAKVEALMDSGAQVVRSDCLLVDLLPLFSAGGCHHMPVVDEHKKLVGIVTQTDLIRALSGAISVPERS</sequence>
<dbReference type="Pfam" id="PF04982">
    <property type="entry name" value="TM_HPP"/>
    <property type="match status" value="1"/>
</dbReference>
<dbReference type="PANTHER" id="PTHR33741">
    <property type="entry name" value="TRANSMEMBRANE PROTEIN DDB_G0269096-RELATED"/>
    <property type="match status" value="1"/>
</dbReference>
<dbReference type="InterPro" id="IPR007065">
    <property type="entry name" value="HPP"/>
</dbReference>
<feature type="transmembrane region" description="Helical" evidence="2">
    <location>
        <begin position="160"/>
        <end position="185"/>
    </location>
</feature>
<keyword evidence="2" id="KW-1133">Transmembrane helix</keyword>
<evidence type="ECO:0000256" key="2">
    <source>
        <dbReference type="SAM" id="Phobius"/>
    </source>
</evidence>
<evidence type="ECO:0000256" key="1">
    <source>
        <dbReference type="PROSITE-ProRule" id="PRU00703"/>
    </source>
</evidence>
<evidence type="ECO:0000313" key="4">
    <source>
        <dbReference type="EMBL" id="MBD7961483.1"/>
    </source>
</evidence>
<feature type="domain" description="CBS" evidence="3">
    <location>
        <begin position="337"/>
        <end position="393"/>
    </location>
</feature>
<dbReference type="CDD" id="cd04600">
    <property type="entry name" value="CBS_pair_HPP_assoc"/>
    <property type="match status" value="1"/>
</dbReference>
<organism evidence="4 5">
    <name type="scientific">Comamonas avium</name>
    <dbReference type="NCBI Taxonomy" id="2762231"/>
    <lineage>
        <taxon>Bacteria</taxon>
        <taxon>Pseudomonadati</taxon>
        <taxon>Pseudomonadota</taxon>
        <taxon>Betaproteobacteria</taxon>
        <taxon>Burkholderiales</taxon>
        <taxon>Comamonadaceae</taxon>
        <taxon>Comamonas</taxon>
    </lineage>
</organism>
<dbReference type="Gene3D" id="3.10.580.10">
    <property type="entry name" value="CBS-domain"/>
    <property type="match status" value="1"/>
</dbReference>
<dbReference type="InterPro" id="IPR000644">
    <property type="entry name" value="CBS_dom"/>
</dbReference>
<feature type="domain" description="CBS" evidence="3">
    <location>
        <begin position="257"/>
        <end position="313"/>
    </location>
</feature>
<feature type="transmembrane region" description="Helical" evidence="2">
    <location>
        <begin position="45"/>
        <end position="66"/>
    </location>
</feature>